<name>A0A382Q5Y4_9ZZZZ</name>
<dbReference type="EMBL" id="UINC01112124">
    <property type="protein sequence ID" value="SVC80836.1"/>
    <property type="molecule type" value="Genomic_DNA"/>
</dbReference>
<proteinExistence type="predicted"/>
<protein>
    <submittedName>
        <fullName evidence="1">Uncharacterized protein</fullName>
    </submittedName>
</protein>
<gene>
    <name evidence="1" type="ORF">METZ01_LOCUS333690</name>
</gene>
<sequence>MTRATPSQFGLSALLAATVITPIISLVTIELVSKDFSAPEIIYLKLVAPVRDTTLSLPEPQVDV</sequence>
<reference evidence="1" key="1">
    <citation type="submission" date="2018-05" db="EMBL/GenBank/DDBJ databases">
        <authorList>
            <person name="Lanie J.A."/>
            <person name="Ng W.-L."/>
            <person name="Kazmierczak K.M."/>
            <person name="Andrzejewski T.M."/>
            <person name="Davidsen T.M."/>
            <person name="Wayne K.J."/>
            <person name="Tettelin H."/>
            <person name="Glass J.I."/>
            <person name="Rusch D."/>
            <person name="Podicherti R."/>
            <person name="Tsui H.-C.T."/>
            <person name="Winkler M.E."/>
        </authorList>
    </citation>
    <scope>NUCLEOTIDE SEQUENCE</scope>
</reference>
<feature type="non-terminal residue" evidence="1">
    <location>
        <position position="64"/>
    </location>
</feature>
<dbReference type="AlphaFoldDB" id="A0A382Q5Y4"/>
<evidence type="ECO:0000313" key="1">
    <source>
        <dbReference type="EMBL" id="SVC80836.1"/>
    </source>
</evidence>
<accession>A0A382Q5Y4</accession>
<organism evidence="1">
    <name type="scientific">marine metagenome</name>
    <dbReference type="NCBI Taxonomy" id="408172"/>
    <lineage>
        <taxon>unclassified sequences</taxon>
        <taxon>metagenomes</taxon>
        <taxon>ecological metagenomes</taxon>
    </lineage>
</organism>